<accession>A0A5B1LHM2</accession>
<evidence type="ECO:0000256" key="1">
    <source>
        <dbReference type="ARBA" id="ARBA00010515"/>
    </source>
</evidence>
<dbReference type="InterPro" id="IPR013094">
    <property type="entry name" value="AB_hydrolase_3"/>
</dbReference>
<evidence type="ECO:0000259" key="3">
    <source>
        <dbReference type="Pfam" id="PF07859"/>
    </source>
</evidence>
<dbReference type="InterPro" id="IPR029058">
    <property type="entry name" value="AB_hydrolase_fold"/>
</dbReference>
<dbReference type="PANTHER" id="PTHR48081:SF30">
    <property type="entry name" value="ACETYL-HYDROLASE LIPR-RELATED"/>
    <property type="match status" value="1"/>
</dbReference>
<protein>
    <submittedName>
        <fullName evidence="4">Alpha/beta hydrolase</fullName>
    </submittedName>
</protein>
<reference evidence="4 5" key="2">
    <citation type="submission" date="2019-09" db="EMBL/GenBank/DDBJ databases">
        <authorList>
            <person name="Jin C."/>
        </authorList>
    </citation>
    <scope>NUCLEOTIDE SEQUENCE [LARGE SCALE GENOMIC DNA]</scope>
    <source>
        <strain evidence="4 5">BN130099</strain>
    </source>
</reference>
<dbReference type="SUPFAM" id="SSF53474">
    <property type="entry name" value="alpha/beta-Hydrolases"/>
    <property type="match status" value="1"/>
</dbReference>
<dbReference type="Proteomes" id="UP000325003">
    <property type="component" value="Unassembled WGS sequence"/>
</dbReference>
<evidence type="ECO:0000256" key="2">
    <source>
        <dbReference type="ARBA" id="ARBA00022801"/>
    </source>
</evidence>
<dbReference type="PANTHER" id="PTHR48081">
    <property type="entry name" value="AB HYDROLASE SUPERFAMILY PROTEIN C4A8.06C"/>
    <property type="match status" value="1"/>
</dbReference>
<dbReference type="Gene3D" id="3.40.50.1820">
    <property type="entry name" value="alpha/beta hydrolase"/>
    <property type="match status" value="1"/>
</dbReference>
<dbReference type="GO" id="GO:0004806">
    <property type="term" value="F:triacylglycerol lipase activity"/>
    <property type="evidence" value="ECO:0007669"/>
    <property type="project" value="TreeGrafter"/>
</dbReference>
<dbReference type="Pfam" id="PF07859">
    <property type="entry name" value="Abhydrolase_3"/>
    <property type="match status" value="1"/>
</dbReference>
<dbReference type="RefSeq" id="WP_149728634.1">
    <property type="nucleotide sequence ID" value="NZ_VUJV01000003.1"/>
</dbReference>
<sequence>MKAPYDVSGHVPSRQSQAVNVVMRSTFKQVSRVLPTPAPAVRVARTAIERACVLAGFDKVPHTHVREHTDNGQVRGEWVGPEARPGDQVLLYTHGSAYAVCSPRTHRGFVAAFARRTDRRAFSLDYRLGPEHRFPAAHDDIVRAYLWLLSRGHRPEDIVVAGDSAGGHLSLSLCGELRRIGVGMPAGLVLISPLVDGSFDTAAAAYGPSNDATTVPRFARRLIGHYFRGADRDDPRFDVSLEAGPDLPPTLVIAGGGEMMRGDSELWGEVQTAAGGHCELQVWPGQVHVFPIFGLVPEARLAFREMVRFVEELDGAALSDVG</sequence>
<feature type="domain" description="Alpha/beta hydrolase fold-3" evidence="3">
    <location>
        <begin position="90"/>
        <end position="290"/>
    </location>
</feature>
<reference evidence="4 5" key="1">
    <citation type="submission" date="2019-09" db="EMBL/GenBank/DDBJ databases">
        <title>Nocardioides panacisoli sp. nov., isolated from the soil of a ginseng field.</title>
        <authorList>
            <person name="Cho C."/>
        </authorList>
    </citation>
    <scope>NUCLEOTIDE SEQUENCE [LARGE SCALE GENOMIC DNA]</scope>
    <source>
        <strain evidence="4 5">BN130099</strain>
    </source>
</reference>
<comment type="caution">
    <text evidence="4">The sequence shown here is derived from an EMBL/GenBank/DDBJ whole genome shotgun (WGS) entry which is preliminary data.</text>
</comment>
<dbReference type="AlphaFoldDB" id="A0A5B1LHM2"/>
<evidence type="ECO:0000313" key="4">
    <source>
        <dbReference type="EMBL" id="KAA1419300.1"/>
    </source>
</evidence>
<keyword evidence="5" id="KW-1185">Reference proteome</keyword>
<name>A0A5B1LHM2_9ACTN</name>
<organism evidence="4 5">
    <name type="scientific">Nocardioides humilatus</name>
    <dbReference type="NCBI Taxonomy" id="2607660"/>
    <lineage>
        <taxon>Bacteria</taxon>
        <taxon>Bacillati</taxon>
        <taxon>Actinomycetota</taxon>
        <taxon>Actinomycetes</taxon>
        <taxon>Propionibacteriales</taxon>
        <taxon>Nocardioidaceae</taxon>
        <taxon>Nocardioides</taxon>
    </lineage>
</organism>
<proteinExistence type="inferred from homology"/>
<gene>
    <name evidence="4" type="ORF">F0U44_12705</name>
</gene>
<dbReference type="EMBL" id="VUJV01000003">
    <property type="protein sequence ID" value="KAA1419300.1"/>
    <property type="molecule type" value="Genomic_DNA"/>
</dbReference>
<evidence type="ECO:0000313" key="5">
    <source>
        <dbReference type="Proteomes" id="UP000325003"/>
    </source>
</evidence>
<comment type="similarity">
    <text evidence="1">Belongs to the 'GDXG' lipolytic enzyme family.</text>
</comment>
<dbReference type="InterPro" id="IPR050300">
    <property type="entry name" value="GDXG_lipolytic_enzyme"/>
</dbReference>
<keyword evidence="2 4" id="KW-0378">Hydrolase</keyword>